<evidence type="ECO:0000259" key="1">
    <source>
        <dbReference type="Pfam" id="PF05239"/>
    </source>
</evidence>
<sequence>MKARSLLGMPTVVPARGEIVGRVCDLVIEEFDLKGLLVEEENGKVGFIEQEGFSIGEDAVLLNEGAGLKPYQGRGKSSYKDKMGETIFDSDGREIGRVSDLVIDEETKGTIAVEISGGVIQDFLAGRREEIPMNSIRVDGSDMVVVESEERSGNG</sequence>
<reference evidence="3" key="1">
    <citation type="journal article" date="2010" name="Stand. Genomic Sci.">
        <title>Complete genome sequence of Syntrophothermus lipocalidus type strain (TGB-C1T).</title>
        <authorList>
            <consortium name="US DOE Joint Genome Institute (JGI-PGF)"/>
            <person name="Djao O."/>
            <person name="Zhang X."/>
            <person name="Lucas S."/>
            <person name="Lapidus A."/>
            <person name="Glavina Del Rio T."/>
            <person name="Nolan M."/>
            <person name="Tice H."/>
            <person name="Cheng J."/>
            <person name="Han C."/>
            <person name="Tapia R."/>
            <person name="Goodwin L."/>
            <person name="Pitluck S."/>
            <person name="Liolios K."/>
            <person name="Ivanova N."/>
            <person name="Mavromatis K."/>
            <person name="Mikhailova N."/>
            <person name="Ovchinnikova G."/>
            <person name="Pati A."/>
            <person name="Brambilla E."/>
            <person name="Chen A."/>
            <person name="Palaniappan K."/>
            <person name="Land M."/>
            <person name="Hauser L."/>
            <person name="Chang Y."/>
            <person name="Jeffries C."/>
            <person name="Rohde M."/>
            <person name="Sikorski J."/>
            <person name="Spring S."/>
            <person name="Goker M."/>
            <person name="Detter J."/>
            <person name="Woyke T."/>
            <person name="Bristow J."/>
            <person name="Eisen J."/>
            <person name="Markowitz V."/>
            <person name="Hugenholtz P."/>
            <person name="Kyrpides N."/>
            <person name="Klenk H."/>
        </authorList>
    </citation>
    <scope>NUCLEOTIDE SEQUENCE [LARGE SCALE GENOMIC DNA]</scope>
    <source>
        <strain evidence="3">DSM 12680 / TGB-C1</strain>
    </source>
</reference>
<dbReference type="Gene3D" id="2.30.30.240">
    <property type="entry name" value="PRC-barrel domain"/>
    <property type="match status" value="1"/>
</dbReference>
<dbReference type="EMBL" id="CP002048">
    <property type="protein sequence ID" value="ADI01137.1"/>
    <property type="molecule type" value="Genomic_DNA"/>
</dbReference>
<dbReference type="InterPro" id="IPR027275">
    <property type="entry name" value="PRC-brl_dom"/>
</dbReference>
<accession>D7CK23</accession>
<organism evidence="2 3">
    <name type="scientific">Syntrophothermus lipocalidus (strain DSM 12680 / TGB-C1)</name>
    <dbReference type="NCBI Taxonomy" id="643648"/>
    <lineage>
        <taxon>Bacteria</taxon>
        <taxon>Bacillati</taxon>
        <taxon>Bacillota</taxon>
        <taxon>Clostridia</taxon>
        <taxon>Eubacteriales</taxon>
        <taxon>Syntrophomonadaceae</taxon>
        <taxon>Syntrophothermus</taxon>
    </lineage>
</organism>
<reference evidence="2 3" key="2">
    <citation type="journal article" date="2010" name="Stand. Genomic Sci.">
        <title>Complete genome sequence of Syntrophothermus lipocalidus type strain (TGB-C1).</title>
        <authorList>
            <person name="Djao O.D."/>
            <person name="Zhang X."/>
            <person name="Lucas S."/>
            <person name="Lapidus A."/>
            <person name="Del Rio T.G."/>
            <person name="Nolan M."/>
            <person name="Tice H."/>
            <person name="Cheng J.F."/>
            <person name="Han C."/>
            <person name="Tapia R."/>
            <person name="Goodwin L."/>
            <person name="Pitluck S."/>
            <person name="Liolios K."/>
            <person name="Ivanova N."/>
            <person name="Mavromatis K."/>
            <person name="Mikhailova N."/>
            <person name="Ovchinnikova G."/>
            <person name="Pati A."/>
            <person name="Brambilla E."/>
            <person name="Chen A."/>
            <person name="Palaniappan K."/>
            <person name="Land M."/>
            <person name="Hauser L."/>
            <person name="Chang Y.J."/>
            <person name="Jeffries C.D."/>
            <person name="Rohde M."/>
            <person name="Sikorski J."/>
            <person name="Spring S."/>
            <person name="Goker M."/>
            <person name="Detter J.C."/>
            <person name="Woyke T."/>
            <person name="Bristow J."/>
            <person name="Eisen J.A."/>
            <person name="Markowitz V."/>
            <person name="Hugenholtz P."/>
            <person name="Kyrpides N.C."/>
            <person name="Klenk H.P."/>
        </authorList>
    </citation>
    <scope>NUCLEOTIDE SEQUENCE [LARGE SCALE GENOMIC DNA]</scope>
    <source>
        <strain evidence="3">DSM 12680 / TGB-C1</strain>
    </source>
</reference>
<dbReference type="KEGG" id="slp:Slip_0353"/>
<dbReference type="STRING" id="643648.Slip_0353"/>
<dbReference type="SUPFAM" id="SSF50346">
    <property type="entry name" value="PRC-barrel domain"/>
    <property type="match status" value="1"/>
</dbReference>
<evidence type="ECO:0000313" key="3">
    <source>
        <dbReference type="Proteomes" id="UP000000378"/>
    </source>
</evidence>
<keyword evidence="3" id="KW-1185">Reference proteome</keyword>
<dbReference type="OrthoDB" id="1707618at2"/>
<feature type="domain" description="PRC-barrel" evidence="1">
    <location>
        <begin position="84"/>
        <end position="148"/>
    </location>
</feature>
<dbReference type="AlphaFoldDB" id="D7CK23"/>
<dbReference type="HOGENOM" id="CLU_1694645_0_0_9"/>
<dbReference type="InterPro" id="IPR011033">
    <property type="entry name" value="PRC_barrel-like_sf"/>
</dbReference>
<name>D7CK23_SYNLT</name>
<gene>
    <name evidence="2" type="ordered locus">Slip_0353</name>
</gene>
<dbReference type="eggNOG" id="COG3881">
    <property type="taxonomic scope" value="Bacteria"/>
</dbReference>
<dbReference type="Pfam" id="PF05239">
    <property type="entry name" value="PRC"/>
    <property type="match status" value="1"/>
</dbReference>
<proteinExistence type="predicted"/>
<dbReference type="Proteomes" id="UP000000378">
    <property type="component" value="Chromosome"/>
</dbReference>
<evidence type="ECO:0000313" key="2">
    <source>
        <dbReference type="EMBL" id="ADI01137.1"/>
    </source>
</evidence>
<dbReference type="RefSeq" id="WP_013174539.1">
    <property type="nucleotide sequence ID" value="NC_014220.1"/>
</dbReference>
<protein>
    <submittedName>
        <fullName evidence="2">PRC-barrel domain protein</fullName>
    </submittedName>
</protein>